<name>A0A848G5P0_9RHOO</name>
<feature type="region of interest" description="Disordered" evidence="1">
    <location>
        <begin position="29"/>
        <end position="71"/>
    </location>
</feature>
<reference evidence="3 4" key="1">
    <citation type="submission" date="2020-04" db="EMBL/GenBank/DDBJ databases">
        <title>Zoogloea sp. G-4-1-14 isolated from soil.</title>
        <authorList>
            <person name="Dahal R.H."/>
        </authorList>
    </citation>
    <scope>NUCLEOTIDE SEQUENCE [LARGE SCALE GENOMIC DNA]</scope>
    <source>
        <strain evidence="3 4">G-4-1-14</strain>
    </source>
</reference>
<gene>
    <name evidence="3" type="ORF">HHL15_04420</name>
</gene>
<feature type="compositionally biased region" description="Polar residues" evidence="1">
    <location>
        <begin position="45"/>
        <end position="54"/>
    </location>
</feature>
<dbReference type="Proteomes" id="UP000580043">
    <property type="component" value="Unassembled WGS sequence"/>
</dbReference>
<organism evidence="3 4">
    <name type="scientific">Zoogloea dura</name>
    <dbReference type="NCBI Taxonomy" id="2728840"/>
    <lineage>
        <taxon>Bacteria</taxon>
        <taxon>Pseudomonadati</taxon>
        <taxon>Pseudomonadota</taxon>
        <taxon>Betaproteobacteria</taxon>
        <taxon>Rhodocyclales</taxon>
        <taxon>Zoogloeaceae</taxon>
        <taxon>Zoogloea</taxon>
    </lineage>
</organism>
<dbReference type="AlphaFoldDB" id="A0A848G5P0"/>
<feature type="region of interest" description="Disordered" evidence="1">
    <location>
        <begin position="145"/>
        <end position="171"/>
    </location>
</feature>
<evidence type="ECO:0000256" key="1">
    <source>
        <dbReference type="SAM" id="MobiDB-lite"/>
    </source>
</evidence>
<dbReference type="RefSeq" id="WP_169144607.1">
    <property type="nucleotide sequence ID" value="NZ_JABBGA010000002.1"/>
</dbReference>
<evidence type="ECO:0000313" key="4">
    <source>
        <dbReference type="Proteomes" id="UP000580043"/>
    </source>
</evidence>
<feature type="signal peptide" evidence="2">
    <location>
        <begin position="1"/>
        <end position="31"/>
    </location>
</feature>
<comment type="caution">
    <text evidence="3">The sequence shown here is derived from an EMBL/GenBank/DDBJ whole genome shotgun (WGS) entry which is preliminary data.</text>
</comment>
<keyword evidence="4" id="KW-1185">Reference proteome</keyword>
<evidence type="ECO:0000313" key="3">
    <source>
        <dbReference type="EMBL" id="NML24971.1"/>
    </source>
</evidence>
<dbReference type="EMBL" id="JABBGA010000002">
    <property type="protein sequence ID" value="NML24971.1"/>
    <property type="molecule type" value="Genomic_DNA"/>
</dbReference>
<accession>A0A848G5P0</accession>
<keyword evidence="2" id="KW-0732">Signal</keyword>
<proteinExistence type="predicted"/>
<sequence>MFERASRPTLIAAVCTAAGLVLAAASAPSHAGRFGGGRSVGMSRSLPSGSTHTAPHTAPHVDTHAETPAPGYRAPLIVHEPLQQAAPARSSYQATRDATMAEALLRSRMLAAQRRQRAQESGMNAGFSSGSAAAIPYDPPEYRPLPPVATPRVSDPRFTRFTPHEAPATPCEIKPVMSDADYRACGATPPSY</sequence>
<feature type="chain" id="PRO_5032722378" evidence="2">
    <location>
        <begin position="32"/>
        <end position="192"/>
    </location>
</feature>
<protein>
    <submittedName>
        <fullName evidence="3">Uncharacterized protein</fullName>
    </submittedName>
</protein>
<evidence type="ECO:0000256" key="2">
    <source>
        <dbReference type="SAM" id="SignalP"/>
    </source>
</evidence>